<dbReference type="EMBL" id="JAUSRD010000007">
    <property type="protein sequence ID" value="MDP9894159.1"/>
    <property type="molecule type" value="Genomic_DNA"/>
</dbReference>
<evidence type="ECO:0000313" key="2">
    <source>
        <dbReference type="Proteomes" id="UP001242045"/>
    </source>
</evidence>
<gene>
    <name evidence="1" type="ORF">J2W31_003282</name>
</gene>
<comment type="caution">
    <text evidence="1">The sequence shown here is derived from an EMBL/GenBank/DDBJ whole genome shotgun (WGS) entry which is preliminary data.</text>
</comment>
<sequence>MLRALPMGGHSLKAPRVGFATRLLKRCLWATFYLGVGGCSSGSSAMLDAARLVYNGQTAAQPDFNPAYRYLRTQVGDRTLFMVLGYIDQRAEGPVEVWYSGSGEIVRLLNGQLVGTTGLSTDWRNVRFTGLPAWPTPDATSTSGGSGQSYTRLRDLMPGYRFGIRDEIVRTPISPPQNTFLAGANPASLRWYEESSVSRPSTASLPAARFGISNSSGAPQVVYSEQCLTSDFCMSFEQWTPPAPAAGRSASSGT</sequence>
<protein>
    <recommendedName>
        <fullName evidence="3">YjbF family lipoprotein</fullName>
    </recommendedName>
</protein>
<reference evidence="1" key="1">
    <citation type="submission" date="2023-07" db="EMBL/GenBank/DDBJ databases">
        <title>Sorghum-associated microbial communities from plants grown in Nebraska, USA.</title>
        <authorList>
            <person name="Schachtman D."/>
        </authorList>
    </citation>
    <scope>NUCLEOTIDE SEQUENCE</scope>
    <source>
        <strain evidence="1">DS3754</strain>
    </source>
</reference>
<dbReference type="InterPro" id="IPR023373">
    <property type="entry name" value="YmcC_sf"/>
</dbReference>
<dbReference type="Proteomes" id="UP001242045">
    <property type="component" value="Unassembled WGS sequence"/>
</dbReference>
<dbReference type="Pfam" id="PF11102">
    <property type="entry name" value="YjbF"/>
    <property type="match status" value="1"/>
</dbReference>
<evidence type="ECO:0000313" key="1">
    <source>
        <dbReference type="EMBL" id="MDP9894159.1"/>
    </source>
</evidence>
<organism evidence="1 2">
    <name type="scientific">Variovorax boronicumulans</name>
    <dbReference type="NCBI Taxonomy" id="436515"/>
    <lineage>
        <taxon>Bacteria</taxon>
        <taxon>Pseudomonadati</taxon>
        <taxon>Pseudomonadota</taxon>
        <taxon>Betaproteobacteria</taxon>
        <taxon>Burkholderiales</taxon>
        <taxon>Comamonadaceae</taxon>
        <taxon>Variovorax</taxon>
    </lineage>
</organism>
<dbReference type="InterPro" id="IPR021308">
    <property type="entry name" value="GfcB"/>
</dbReference>
<proteinExistence type="predicted"/>
<dbReference type="AlphaFoldDB" id="A0AAW8CUQ6"/>
<evidence type="ECO:0008006" key="3">
    <source>
        <dbReference type="Google" id="ProtNLM"/>
    </source>
</evidence>
<accession>A0AAW8CUQ6</accession>
<dbReference type="SUPFAM" id="SSF159270">
    <property type="entry name" value="YmcC-like"/>
    <property type="match status" value="1"/>
</dbReference>
<dbReference type="Gene3D" id="2.40.360.10">
    <property type="entry name" value="YmcC-like"/>
    <property type="match status" value="1"/>
</dbReference>
<name>A0AAW8CUQ6_9BURK</name>